<protein>
    <recommendedName>
        <fullName evidence="3">Serine protease</fullName>
    </recommendedName>
</protein>
<evidence type="ECO:0000313" key="2">
    <source>
        <dbReference type="Proteomes" id="UP000007319"/>
    </source>
</evidence>
<dbReference type="KEGG" id="abs:AZOBR_p170054"/>
<dbReference type="RefSeq" id="WP_014197782.1">
    <property type="nucleotide sequence ID" value="NC_016594.1"/>
</dbReference>
<sequence length="581" mass="62213">MVVKMLYSLVLCGIIWLLTREVFQVWFDKALYVGPFEYAGGTGADQGKNFGIEVAHAHMLLYRQLQNYTSRRGGVAVSDKTFILGNADRLNLPANTLGEVTLTYQNVDLGKLLTSLRKGLRQPNEVAGFVIEGDGMVQAAVEWPRAPAVGRTATAETAFTTEPRKTLSEAARLVACGIAWPQLASRSVGVSDLGRSGFCRWAEALAVHASMSVQAAGGVAVDTNGQDQVIRAITRLTGLIASGATYPELYRLRADLVDLLPAEKAMPLQVQAQDDRLRYAVATRDDLQRLPEADRKQVAFAIARPALAVNGGKFRDALPDNWKSLLEGRTAVIAQSIAATGFLGRGQGPQHLATAFRIAPDLIVTVDFALGQLPKPPEAEAAPANAPDPRIHDLHFCEAEDARTACPPDRRSPVTAIVFDGTGYHSRVMVLRIEEAEGPPPRALSLRSADGDFAQAVTDRYAVVVGYPARDQRMPTAVVQTLLGQESGIKRVMPGRMLGLGNTEMLTGPGIVTDINTTGGVAGGPLIDLTTGRVVGVHVGGQWKEGEGKFAYSAPFTDELLALIDQAIKARIAGAARKPTP</sequence>
<gene>
    <name evidence="1" type="ORF">AZOBR_p170054</name>
</gene>
<dbReference type="Proteomes" id="UP000007319">
    <property type="component" value="Plasmid AZOBR_p1"/>
</dbReference>
<dbReference type="Gene3D" id="2.40.10.10">
    <property type="entry name" value="Trypsin-like serine proteases"/>
    <property type="match status" value="1"/>
</dbReference>
<dbReference type="Pfam" id="PF13365">
    <property type="entry name" value="Trypsin_2"/>
    <property type="match status" value="1"/>
</dbReference>
<dbReference type="EMBL" id="HE577328">
    <property type="protein sequence ID" value="CCD00298.1"/>
    <property type="molecule type" value="Genomic_DNA"/>
</dbReference>
<evidence type="ECO:0000313" key="1">
    <source>
        <dbReference type="EMBL" id="CCD00298.1"/>
    </source>
</evidence>
<keyword evidence="2" id="KW-1185">Reference proteome</keyword>
<proteinExistence type="predicted"/>
<dbReference type="AlphaFoldDB" id="A0A9P1JV15"/>
<keyword evidence="1" id="KW-0614">Plasmid</keyword>
<evidence type="ECO:0008006" key="3">
    <source>
        <dbReference type="Google" id="ProtNLM"/>
    </source>
</evidence>
<organism evidence="1 2">
    <name type="scientific">Azospirillum baldaniorum</name>
    <dbReference type="NCBI Taxonomy" id="1064539"/>
    <lineage>
        <taxon>Bacteria</taxon>
        <taxon>Pseudomonadati</taxon>
        <taxon>Pseudomonadota</taxon>
        <taxon>Alphaproteobacteria</taxon>
        <taxon>Rhodospirillales</taxon>
        <taxon>Azospirillaceae</taxon>
        <taxon>Azospirillum</taxon>
    </lineage>
</organism>
<accession>A0A9P1JV15</accession>
<dbReference type="InterPro" id="IPR043504">
    <property type="entry name" value="Peptidase_S1_PA_chymotrypsin"/>
</dbReference>
<geneLocation type="plasmid" evidence="1 2">
    <name>AZOBR_p1</name>
</geneLocation>
<dbReference type="InterPro" id="IPR009003">
    <property type="entry name" value="Peptidase_S1_PA"/>
</dbReference>
<reference evidence="1 2" key="1">
    <citation type="journal article" date="2011" name="PLoS Genet.">
        <title>Azospirillum genomes reveal transition of bacteria from aquatic to terrestrial environments.</title>
        <authorList>
            <person name="Wisniewski-Dye F."/>
            <person name="Borziak K."/>
            <person name="Khalsa-Moyers G."/>
            <person name="Alexandre G."/>
            <person name="Sukharnikov L.O."/>
            <person name="Wuichet K."/>
            <person name="Hurst G.B."/>
            <person name="McDonald W.H."/>
            <person name="Robertson J.S."/>
            <person name="Barbe V."/>
            <person name="Calteau A."/>
            <person name="Rouy Z."/>
            <person name="Mangenot S."/>
            <person name="Prigent-Combaret C."/>
            <person name="Normand P."/>
            <person name="Boyer M."/>
            <person name="Siguier P."/>
            <person name="Dessaux Y."/>
            <person name="Elmerich C."/>
            <person name="Condemine G."/>
            <person name="Krishnen G."/>
            <person name="Kennedy I."/>
            <person name="Paterson A.H."/>
            <person name="Gonzalez V."/>
            <person name="Mavingui P."/>
            <person name="Zhulin I.B."/>
        </authorList>
    </citation>
    <scope>NUCLEOTIDE SEQUENCE [LARGE SCALE GENOMIC DNA]</scope>
    <source>
        <strain evidence="1 2">Sp245</strain>
    </source>
</reference>
<name>A0A9P1JV15_9PROT</name>
<dbReference type="SUPFAM" id="SSF50494">
    <property type="entry name" value="Trypsin-like serine proteases"/>
    <property type="match status" value="1"/>
</dbReference>